<proteinExistence type="predicted"/>
<gene>
    <name evidence="2" type="ORF">SBAD_LOCUS4820</name>
</gene>
<feature type="region of interest" description="Disordered" evidence="1">
    <location>
        <begin position="250"/>
        <end position="279"/>
    </location>
</feature>
<dbReference type="WBParaSite" id="SBAD_0000501801-mRNA-1">
    <property type="protein sequence ID" value="SBAD_0000501801-mRNA-1"/>
    <property type="gene ID" value="SBAD_0000501801"/>
</dbReference>
<organism evidence="4">
    <name type="scientific">Soboliphyme baturini</name>
    <dbReference type="NCBI Taxonomy" id="241478"/>
    <lineage>
        <taxon>Eukaryota</taxon>
        <taxon>Metazoa</taxon>
        <taxon>Ecdysozoa</taxon>
        <taxon>Nematoda</taxon>
        <taxon>Enoplea</taxon>
        <taxon>Dorylaimia</taxon>
        <taxon>Dioctophymatida</taxon>
        <taxon>Dioctophymatoidea</taxon>
        <taxon>Soboliphymatidae</taxon>
        <taxon>Soboliphyme</taxon>
    </lineage>
</organism>
<accession>A0A183IMH4</accession>
<reference evidence="2 3" key="2">
    <citation type="submission" date="2018-11" db="EMBL/GenBank/DDBJ databases">
        <authorList>
            <consortium name="Pathogen Informatics"/>
        </authorList>
    </citation>
    <scope>NUCLEOTIDE SEQUENCE [LARGE SCALE GENOMIC DNA]</scope>
</reference>
<evidence type="ECO:0000313" key="3">
    <source>
        <dbReference type="Proteomes" id="UP000270296"/>
    </source>
</evidence>
<evidence type="ECO:0000256" key="1">
    <source>
        <dbReference type="SAM" id="MobiDB-lite"/>
    </source>
</evidence>
<feature type="compositionally biased region" description="Polar residues" evidence="1">
    <location>
        <begin position="389"/>
        <end position="400"/>
    </location>
</feature>
<feature type="region of interest" description="Disordered" evidence="1">
    <location>
        <begin position="389"/>
        <end position="410"/>
    </location>
</feature>
<reference evidence="4" key="1">
    <citation type="submission" date="2016-06" db="UniProtKB">
        <authorList>
            <consortium name="WormBaseParasite"/>
        </authorList>
    </citation>
    <scope>IDENTIFICATION</scope>
</reference>
<dbReference type="EMBL" id="UZAM01008571">
    <property type="protein sequence ID" value="VDP05484.1"/>
    <property type="molecule type" value="Genomic_DNA"/>
</dbReference>
<evidence type="ECO:0000313" key="2">
    <source>
        <dbReference type="EMBL" id="VDP05484.1"/>
    </source>
</evidence>
<dbReference type="Proteomes" id="UP000270296">
    <property type="component" value="Unassembled WGS sequence"/>
</dbReference>
<keyword evidence="3" id="KW-1185">Reference proteome</keyword>
<dbReference type="AlphaFoldDB" id="A0A183IMH4"/>
<sequence length="427" mass="46972">MADWSDEGSDDLCELNDDNSFVQMLLEPNNAQLQRSFFPVSPPLESREMRFFASPSSCSSDPGDRLLKVPFSAIVSDDQKHVGSSVNFNCEHGERFCTLGYSTQVSAHPQKANYEGCPQRNDIQSIMGSPGNCPILLKIPSEQRTPVQDHCGERVWSRPLHLVANGVHGDRATLQNKAWLKFDVNSVDSAWDSGPDQCRPDATSSYVVPNTYHQSEPCIRPAVVDHDDQQSHDAATEIMNSWRRVTTPEVVPESPIEHISDPDEDSFPKDLNDSSTKTGDLANVEVITLSDDDENTGQKIPHDLSASINQHNAAVRSAFISSSESYPSQAHVYPPNNSLHELMNREDGYRSVEVIDITDSESDRDSNSGDSADVSVVGFQCINASKTNANGSLGSRTPASGSRRKRSLRPDLMRGTLRGVYICSLCC</sequence>
<name>A0A183IMH4_9BILA</name>
<feature type="compositionally biased region" description="Basic and acidic residues" evidence="1">
    <location>
        <begin position="255"/>
        <end position="272"/>
    </location>
</feature>
<protein>
    <submittedName>
        <fullName evidence="4">C2H2-type domain-containing protein</fullName>
    </submittedName>
</protein>
<evidence type="ECO:0000313" key="4">
    <source>
        <dbReference type="WBParaSite" id="SBAD_0000501801-mRNA-1"/>
    </source>
</evidence>